<dbReference type="GO" id="GO:0020037">
    <property type="term" value="F:heme binding"/>
    <property type="evidence" value="ECO:0007669"/>
    <property type="project" value="UniProtKB-UniRule"/>
</dbReference>
<dbReference type="Pfam" id="PF11895">
    <property type="entry name" value="Peroxidase_ext"/>
    <property type="match status" value="1"/>
</dbReference>
<feature type="domain" description="Fungal ligninase C-terminal" evidence="20">
    <location>
        <begin position="290"/>
        <end position="362"/>
    </location>
</feature>
<dbReference type="InterPro" id="IPR010255">
    <property type="entry name" value="Haem_peroxidase_sf"/>
</dbReference>
<feature type="disulfide bond" evidence="17">
    <location>
        <begin position="63"/>
        <end position="143"/>
    </location>
</feature>
<dbReference type="PANTHER" id="PTHR31356">
    <property type="entry name" value="THYLAKOID LUMENAL 29 KDA PROTEIN, CHLOROPLASTIC-RELATED"/>
    <property type="match status" value="1"/>
</dbReference>
<dbReference type="InterPro" id="IPR019793">
    <property type="entry name" value="Peroxidases_heam-ligand_BS"/>
</dbReference>
<evidence type="ECO:0000256" key="18">
    <source>
        <dbReference type="RuleBase" id="RU363051"/>
    </source>
</evidence>
<evidence type="ECO:0000313" key="22">
    <source>
        <dbReference type="Proteomes" id="UP000284706"/>
    </source>
</evidence>
<evidence type="ECO:0000256" key="1">
    <source>
        <dbReference type="ARBA" id="ARBA00004613"/>
    </source>
</evidence>
<dbReference type="InterPro" id="IPR044831">
    <property type="entry name" value="Ccp1-like"/>
</dbReference>
<dbReference type="InParanoid" id="A0A409VH35"/>
<dbReference type="CDD" id="cd00692">
    <property type="entry name" value="ligninase"/>
    <property type="match status" value="1"/>
</dbReference>
<evidence type="ECO:0000259" key="20">
    <source>
        <dbReference type="Pfam" id="PF11895"/>
    </source>
</evidence>
<dbReference type="Gene3D" id="1.10.520.10">
    <property type="match status" value="1"/>
</dbReference>
<dbReference type="InterPro" id="IPR002016">
    <property type="entry name" value="Haem_peroxidase"/>
</dbReference>
<dbReference type="PRINTS" id="PR00458">
    <property type="entry name" value="PEROXIDASE"/>
</dbReference>
<evidence type="ECO:0000256" key="15">
    <source>
        <dbReference type="PIRSR" id="PIRSR601621-2"/>
    </source>
</evidence>
<keyword evidence="3" id="KW-0964">Secreted</keyword>
<sequence>MNMVFGRLGVIVALAASQLGSAAVTMKRSVTCSGGQTTANEACCALFPVIDLIQQELFDGGECGEEAHSALRLSFHDAIGFSKNGVGGGADGSILAFNQTETQYPANDGIDDVTARQWPVFQKSGLSAGDFLHLAAAIGVGNCPGSPRLSYSFGRPPPTAAAPDGTVPLPTDTVADILARMSDAGFVAAEVIWLLASHSVAAAVSIFELLPSIPVSIPGTPFDSTPGTFDTQFFLEVLLKGTAFPGNGPQPGEVLSPLAGEMRLQSDFAFSQDPSTACFWQEAVNAQSFIMGKFQAAMAKMQVLGQTNLTDCSDVIPVPATFDSDIKYPASFSESDVQIACTTSAFPSLATVAGAAPTVSPV</sequence>
<comment type="cofactor">
    <cofactor evidence="15">
        <name>heme b</name>
        <dbReference type="ChEBI" id="CHEBI:60344"/>
    </cofactor>
    <text evidence="15">Binds 1 heme b (iron(II)-protoporphyrin IX) group per subunit.</text>
</comment>
<keyword evidence="22" id="KW-1185">Reference proteome</keyword>
<dbReference type="EMBL" id="NHYE01005651">
    <property type="protein sequence ID" value="PPQ65546.1"/>
    <property type="molecule type" value="Genomic_DNA"/>
</dbReference>
<reference evidence="21 22" key="1">
    <citation type="journal article" date="2018" name="Evol. Lett.">
        <title>Horizontal gene cluster transfer increased hallucinogenic mushroom diversity.</title>
        <authorList>
            <person name="Reynolds H.T."/>
            <person name="Vijayakumar V."/>
            <person name="Gluck-Thaler E."/>
            <person name="Korotkin H.B."/>
            <person name="Matheny P.B."/>
            <person name="Slot J.C."/>
        </authorList>
    </citation>
    <scope>NUCLEOTIDE SEQUENCE [LARGE SCALE GENOMIC DNA]</scope>
    <source>
        <strain evidence="21 22">SRW20</strain>
    </source>
</reference>
<feature type="binding site" evidence="15">
    <location>
        <position position="223"/>
    </location>
    <ligand>
        <name>Ca(2+)</name>
        <dbReference type="ChEBI" id="CHEBI:29108"/>
        <label>2</label>
    </ligand>
</feature>
<dbReference type="Pfam" id="PF00141">
    <property type="entry name" value="peroxidase"/>
    <property type="match status" value="1"/>
</dbReference>
<dbReference type="Gene3D" id="1.10.420.10">
    <property type="entry name" value="Peroxidase, domain 2"/>
    <property type="match status" value="1"/>
</dbReference>
<dbReference type="OrthoDB" id="2113341at2759"/>
<keyword evidence="12" id="KW-0325">Glycoprotein</keyword>
<dbReference type="InterPro" id="IPR019794">
    <property type="entry name" value="Peroxidases_AS"/>
</dbReference>
<dbReference type="GO" id="GO:0000302">
    <property type="term" value="P:response to reactive oxygen species"/>
    <property type="evidence" value="ECO:0007669"/>
    <property type="project" value="TreeGrafter"/>
</dbReference>
<feature type="domain" description="Plant heme peroxidase family profile" evidence="19">
    <location>
        <begin position="63"/>
        <end position="284"/>
    </location>
</feature>
<evidence type="ECO:0000256" key="6">
    <source>
        <dbReference type="ARBA" id="ARBA00022723"/>
    </source>
</evidence>
<evidence type="ECO:0000256" key="16">
    <source>
        <dbReference type="PIRSR" id="PIRSR601621-3"/>
    </source>
</evidence>
<name>A0A409VH35_9AGAR</name>
<dbReference type="InterPro" id="IPR024589">
    <property type="entry name" value="Ligninase_C"/>
</dbReference>
<feature type="binding site" evidence="15">
    <location>
        <position position="77"/>
    </location>
    <ligand>
        <name>Ca(2+)</name>
        <dbReference type="ChEBI" id="CHEBI:29108"/>
        <label>1</label>
    </ligand>
</feature>
<keyword evidence="9 18" id="KW-0560">Oxidoreductase</keyword>
<feature type="binding site" evidence="15">
    <location>
        <position position="230"/>
    </location>
    <ligand>
        <name>Ca(2+)</name>
        <dbReference type="ChEBI" id="CHEBI:29108"/>
        <label>2</label>
    </ligand>
</feature>
<evidence type="ECO:0000256" key="5">
    <source>
        <dbReference type="ARBA" id="ARBA00022617"/>
    </source>
</evidence>
<dbReference type="PROSITE" id="PS00435">
    <property type="entry name" value="PEROXIDASE_1"/>
    <property type="match status" value="1"/>
</dbReference>
<protein>
    <recommendedName>
        <fullName evidence="18">Peroxidase</fullName>
        <ecNumber evidence="18">1.11.1.-</ecNumber>
    </recommendedName>
</protein>
<feature type="binding site" evidence="15">
    <location>
        <position position="93"/>
    </location>
    <ligand>
        <name>Ca(2+)</name>
        <dbReference type="ChEBI" id="CHEBI:29108"/>
        <label>1</label>
    </ligand>
</feature>
<comment type="subcellular location">
    <subcellularLocation>
        <location evidence="1">Secreted</location>
    </subcellularLocation>
</comment>
<evidence type="ECO:0000256" key="4">
    <source>
        <dbReference type="ARBA" id="ARBA00022559"/>
    </source>
</evidence>
<dbReference type="PANTHER" id="PTHR31356:SF66">
    <property type="entry name" value="CATALASE-PEROXIDASE"/>
    <property type="match status" value="1"/>
</dbReference>
<feature type="site" description="Transition state stabilizer" evidence="16">
    <location>
        <position position="72"/>
    </location>
</feature>
<dbReference type="GO" id="GO:0034599">
    <property type="term" value="P:cellular response to oxidative stress"/>
    <property type="evidence" value="ECO:0007669"/>
    <property type="project" value="InterPro"/>
</dbReference>
<feature type="chain" id="PRO_5018817695" description="Peroxidase" evidence="18">
    <location>
        <begin position="23"/>
        <end position="362"/>
    </location>
</feature>
<feature type="binding site" description="axial binding residue" evidence="15">
    <location>
        <position position="198"/>
    </location>
    <ligand>
        <name>heme b</name>
        <dbReference type="ChEBI" id="CHEBI:60344"/>
    </ligand>
    <ligandPart>
        <name>Fe</name>
        <dbReference type="ChEBI" id="CHEBI:18248"/>
    </ligandPart>
</feature>
<evidence type="ECO:0000256" key="12">
    <source>
        <dbReference type="ARBA" id="ARBA00023180"/>
    </source>
</evidence>
<dbReference type="InterPro" id="IPR001621">
    <property type="entry name" value="Ligninase"/>
</dbReference>
<dbReference type="AlphaFoldDB" id="A0A409VH35"/>
<accession>A0A409VH35</accession>
<dbReference type="Proteomes" id="UP000284706">
    <property type="component" value="Unassembled WGS sequence"/>
</dbReference>
<dbReference type="GO" id="GO:0004601">
    <property type="term" value="F:peroxidase activity"/>
    <property type="evidence" value="ECO:0007669"/>
    <property type="project" value="UniProtKB-KW"/>
</dbReference>
<keyword evidence="13" id="KW-0376">Hydrogen peroxide</keyword>
<keyword evidence="5 15" id="KW-0349">Heme</keyword>
<evidence type="ECO:0000259" key="19">
    <source>
        <dbReference type="Pfam" id="PF00141"/>
    </source>
</evidence>
<dbReference type="PRINTS" id="PR00462">
    <property type="entry name" value="LIGNINASE"/>
</dbReference>
<dbReference type="PROSITE" id="PS00436">
    <property type="entry name" value="PEROXIDASE_2"/>
    <property type="match status" value="1"/>
</dbReference>
<evidence type="ECO:0000256" key="13">
    <source>
        <dbReference type="ARBA" id="ARBA00023324"/>
    </source>
</evidence>
<keyword evidence="4 18" id="KW-0575">Peroxidase</keyword>
<feature type="binding site" evidence="15">
    <location>
        <position position="89"/>
    </location>
    <ligand>
        <name>Ca(2+)</name>
        <dbReference type="ChEBI" id="CHEBI:29108"/>
        <label>1</label>
    </ligand>
</feature>
<dbReference type="STRING" id="231916.A0A409VH35"/>
<keyword evidence="10 15" id="KW-0408">Iron</keyword>
<evidence type="ECO:0000256" key="14">
    <source>
        <dbReference type="PIRSR" id="PIRSR601621-1"/>
    </source>
</evidence>
<feature type="disulfide bond" evidence="17">
    <location>
        <begin position="278"/>
        <end position="341"/>
    </location>
</feature>
<evidence type="ECO:0000256" key="17">
    <source>
        <dbReference type="PIRSR" id="PIRSR601621-4"/>
    </source>
</evidence>
<evidence type="ECO:0000256" key="8">
    <source>
        <dbReference type="ARBA" id="ARBA00022837"/>
    </source>
</evidence>
<keyword evidence="7 18" id="KW-0732">Signal</keyword>
<feature type="active site" description="Proton acceptor" evidence="14">
    <location>
        <position position="76"/>
    </location>
</feature>
<dbReference type="EC" id="1.11.1.-" evidence="18"/>
<feature type="disulfide bond" evidence="17">
    <location>
        <begin position="43"/>
        <end position="312"/>
    </location>
</feature>
<keyword evidence="8 15" id="KW-0106">Calcium</keyword>
<feature type="binding site" evidence="15">
    <location>
        <position position="225"/>
    </location>
    <ligand>
        <name>Ca(2+)</name>
        <dbReference type="ChEBI" id="CHEBI:29108"/>
        <label>2</label>
    </ligand>
</feature>
<evidence type="ECO:0000256" key="3">
    <source>
        <dbReference type="ARBA" id="ARBA00022525"/>
    </source>
</evidence>
<evidence type="ECO:0000256" key="11">
    <source>
        <dbReference type="ARBA" id="ARBA00023157"/>
    </source>
</evidence>
<feature type="signal peptide" evidence="18">
    <location>
        <begin position="1"/>
        <end position="22"/>
    </location>
</feature>
<comment type="caution">
    <text evidence="21">The sequence shown here is derived from an EMBL/GenBank/DDBJ whole genome shotgun (WGS) entry which is preliminary data.</text>
</comment>
<feature type="binding site" evidence="15">
    <location>
        <position position="91"/>
    </location>
    <ligand>
        <name>Ca(2+)</name>
        <dbReference type="ChEBI" id="CHEBI:29108"/>
        <label>1</label>
    </ligand>
</feature>
<comment type="similarity">
    <text evidence="2 18">Belongs to the peroxidase family. Ligninase subfamily.</text>
</comment>
<evidence type="ECO:0000256" key="7">
    <source>
        <dbReference type="ARBA" id="ARBA00022729"/>
    </source>
</evidence>
<keyword evidence="6 15" id="KW-0479">Metal-binding</keyword>
<keyword evidence="11 17" id="KW-1015">Disulfide bond</keyword>
<feature type="disulfide bond" evidence="17">
    <location>
        <begin position="32"/>
        <end position="44"/>
    </location>
</feature>
<dbReference type="SUPFAM" id="SSF48113">
    <property type="entry name" value="Heme-dependent peroxidases"/>
    <property type="match status" value="1"/>
</dbReference>
<evidence type="ECO:0000256" key="9">
    <source>
        <dbReference type="ARBA" id="ARBA00023002"/>
    </source>
</evidence>
<comment type="cofactor">
    <cofactor evidence="15 18">
        <name>Ca(2+)</name>
        <dbReference type="ChEBI" id="CHEBI:29108"/>
    </cofactor>
    <text evidence="15 18">Binds 2 calcium ions per subunit.</text>
</comment>
<gene>
    <name evidence="21" type="ORF">CVT26_000503</name>
</gene>
<dbReference type="GO" id="GO:0005576">
    <property type="term" value="C:extracellular region"/>
    <property type="evidence" value="ECO:0007669"/>
    <property type="project" value="UniProtKB-SubCell"/>
</dbReference>
<evidence type="ECO:0000256" key="2">
    <source>
        <dbReference type="ARBA" id="ARBA00006089"/>
    </source>
</evidence>
<proteinExistence type="inferred from homology"/>
<organism evidence="21 22">
    <name type="scientific">Gymnopilus dilepis</name>
    <dbReference type="NCBI Taxonomy" id="231916"/>
    <lineage>
        <taxon>Eukaryota</taxon>
        <taxon>Fungi</taxon>
        <taxon>Dikarya</taxon>
        <taxon>Basidiomycota</taxon>
        <taxon>Agaricomycotina</taxon>
        <taxon>Agaricomycetes</taxon>
        <taxon>Agaricomycetidae</taxon>
        <taxon>Agaricales</taxon>
        <taxon>Agaricineae</taxon>
        <taxon>Hymenogastraceae</taxon>
        <taxon>Gymnopilus</taxon>
    </lineage>
</organism>
<evidence type="ECO:0000256" key="10">
    <source>
        <dbReference type="ARBA" id="ARBA00023004"/>
    </source>
</evidence>
<dbReference type="GO" id="GO:0042744">
    <property type="term" value="P:hydrogen peroxide catabolic process"/>
    <property type="evidence" value="ECO:0007669"/>
    <property type="project" value="UniProtKB-KW"/>
</dbReference>
<evidence type="ECO:0000313" key="21">
    <source>
        <dbReference type="EMBL" id="PPQ65546.1"/>
    </source>
</evidence>
<feature type="binding site" evidence="15">
    <location>
        <position position="199"/>
    </location>
    <ligand>
        <name>Ca(2+)</name>
        <dbReference type="ChEBI" id="CHEBI:29108"/>
        <label>2</label>
    </ligand>
</feature>
<dbReference type="GO" id="GO:0046872">
    <property type="term" value="F:metal ion binding"/>
    <property type="evidence" value="ECO:0007669"/>
    <property type="project" value="UniProtKB-UniRule"/>
</dbReference>